<organism evidence="2 3">
    <name type="scientific">Ascodesmis nigricans</name>
    <dbReference type="NCBI Taxonomy" id="341454"/>
    <lineage>
        <taxon>Eukaryota</taxon>
        <taxon>Fungi</taxon>
        <taxon>Dikarya</taxon>
        <taxon>Ascomycota</taxon>
        <taxon>Pezizomycotina</taxon>
        <taxon>Pezizomycetes</taxon>
        <taxon>Pezizales</taxon>
        <taxon>Ascodesmidaceae</taxon>
        <taxon>Ascodesmis</taxon>
    </lineage>
</organism>
<sequence>MSTTTLLLVCGMQLRPASNCQRPSETSAKESTKAQATQTIKAGPRPRANAREGGHTLLHQSNQQKHRAT</sequence>
<feature type="region of interest" description="Disordered" evidence="1">
    <location>
        <begin position="17"/>
        <end position="69"/>
    </location>
</feature>
<gene>
    <name evidence="2" type="ORF">EX30DRAFT_52910</name>
</gene>
<dbReference type="EMBL" id="ML220124">
    <property type="protein sequence ID" value="TGZ80522.1"/>
    <property type="molecule type" value="Genomic_DNA"/>
</dbReference>
<evidence type="ECO:0000313" key="2">
    <source>
        <dbReference type="EMBL" id="TGZ80522.1"/>
    </source>
</evidence>
<accession>A0A4S2MV89</accession>
<dbReference type="InParanoid" id="A0A4S2MV89"/>
<evidence type="ECO:0000256" key="1">
    <source>
        <dbReference type="SAM" id="MobiDB-lite"/>
    </source>
</evidence>
<dbReference type="AlphaFoldDB" id="A0A4S2MV89"/>
<keyword evidence="3" id="KW-1185">Reference proteome</keyword>
<reference evidence="2 3" key="1">
    <citation type="submission" date="2019-04" db="EMBL/GenBank/DDBJ databases">
        <title>Comparative genomics and transcriptomics to analyze fruiting body development in filamentous ascomycetes.</title>
        <authorList>
            <consortium name="DOE Joint Genome Institute"/>
            <person name="Lutkenhaus R."/>
            <person name="Traeger S."/>
            <person name="Breuer J."/>
            <person name="Kuo A."/>
            <person name="Lipzen A."/>
            <person name="Pangilinan J."/>
            <person name="Dilworth D."/>
            <person name="Sandor L."/>
            <person name="Poggeler S."/>
            <person name="Barry K."/>
            <person name="Grigoriev I.V."/>
            <person name="Nowrousian M."/>
        </authorList>
    </citation>
    <scope>NUCLEOTIDE SEQUENCE [LARGE SCALE GENOMIC DNA]</scope>
    <source>
        <strain evidence="2 3">CBS 389.68</strain>
    </source>
</reference>
<name>A0A4S2MV89_9PEZI</name>
<dbReference type="Proteomes" id="UP000298138">
    <property type="component" value="Unassembled WGS sequence"/>
</dbReference>
<protein>
    <submittedName>
        <fullName evidence="2">Uncharacterized protein</fullName>
    </submittedName>
</protein>
<evidence type="ECO:0000313" key="3">
    <source>
        <dbReference type="Proteomes" id="UP000298138"/>
    </source>
</evidence>
<proteinExistence type="predicted"/>
<feature type="compositionally biased region" description="Polar residues" evidence="1">
    <location>
        <begin position="17"/>
        <end position="26"/>
    </location>
</feature>